<proteinExistence type="predicted"/>
<comment type="caution">
    <text evidence="2">The sequence shown here is derived from an EMBL/GenBank/DDBJ whole genome shotgun (WGS) entry which is preliminary data.</text>
</comment>
<dbReference type="Proteomes" id="UP001165085">
    <property type="component" value="Unassembled WGS sequence"/>
</dbReference>
<evidence type="ECO:0000313" key="2">
    <source>
        <dbReference type="EMBL" id="GMH73825.1"/>
    </source>
</evidence>
<evidence type="ECO:0000256" key="1">
    <source>
        <dbReference type="SAM" id="SignalP"/>
    </source>
</evidence>
<keyword evidence="3" id="KW-1185">Reference proteome</keyword>
<dbReference type="OrthoDB" id="184167at2759"/>
<name>A0A9W7ATU3_9STRA</name>
<keyword evidence="1" id="KW-0732">Signal</keyword>
<evidence type="ECO:0000313" key="3">
    <source>
        <dbReference type="Proteomes" id="UP001165085"/>
    </source>
</evidence>
<accession>A0A9W7ATU3</accession>
<gene>
    <name evidence="2" type="ORF">TrST_g1911</name>
</gene>
<reference evidence="3" key="1">
    <citation type="journal article" date="2023" name="Commun. Biol.">
        <title>Genome analysis of Parmales, the sister group of diatoms, reveals the evolutionary specialization of diatoms from phago-mixotrophs to photoautotrophs.</title>
        <authorList>
            <person name="Ban H."/>
            <person name="Sato S."/>
            <person name="Yoshikawa S."/>
            <person name="Yamada K."/>
            <person name="Nakamura Y."/>
            <person name="Ichinomiya M."/>
            <person name="Sato N."/>
            <person name="Blanc-Mathieu R."/>
            <person name="Endo H."/>
            <person name="Kuwata A."/>
            <person name="Ogata H."/>
        </authorList>
    </citation>
    <scope>NUCLEOTIDE SEQUENCE [LARGE SCALE GENOMIC DNA]</scope>
    <source>
        <strain evidence="3">NIES 3701</strain>
    </source>
</reference>
<dbReference type="AlphaFoldDB" id="A0A9W7ATU3"/>
<feature type="signal peptide" evidence="1">
    <location>
        <begin position="1"/>
        <end position="21"/>
    </location>
</feature>
<protein>
    <submittedName>
        <fullName evidence="2">Uncharacterized protein</fullName>
    </submittedName>
</protein>
<sequence>MMRFFVATVCLALFAANKADAQTLSCNVGASLDLNGQVSACTTSDKRYKDNKPFEAPSGTTCEGSKYACLSGNWAGDFDTAYGCFGGGSEGGVNQLDNAKAKIIEGCKASPTCLNANPNGIPMRGWTSCTTDDCNPCQAGPLSGGAGVSAPSLVVGIFALLLSFVSQV</sequence>
<organism evidence="2 3">
    <name type="scientific">Triparma strigata</name>
    <dbReference type="NCBI Taxonomy" id="1606541"/>
    <lineage>
        <taxon>Eukaryota</taxon>
        <taxon>Sar</taxon>
        <taxon>Stramenopiles</taxon>
        <taxon>Ochrophyta</taxon>
        <taxon>Bolidophyceae</taxon>
        <taxon>Parmales</taxon>
        <taxon>Triparmaceae</taxon>
        <taxon>Triparma</taxon>
    </lineage>
</organism>
<feature type="chain" id="PRO_5040822291" evidence="1">
    <location>
        <begin position="22"/>
        <end position="168"/>
    </location>
</feature>
<dbReference type="EMBL" id="BRXY01000173">
    <property type="protein sequence ID" value="GMH73825.1"/>
    <property type="molecule type" value="Genomic_DNA"/>
</dbReference>